<evidence type="ECO:0000256" key="3">
    <source>
        <dbReference type="ARBA" id="ARBA00022630"/>
    </source>
</evidence>
<evidence type="ECO:0000259" key="8">
    <source>
        <dbReference type="Pfam" id="PF02771"/>
    </source>
</evidence>
<name>A0A5N5EPW3_9ACTN</name>
<dbReference type="EMBL" id="VYUA01000010">
    <property type="protein sequence ID" value="KAB2591871.1"/>
    <property type="molecule type" value="Genomic_DNA"/>
</dbReference>
<dbReference type="PANTHER" id="PTHR43884:SF12">
    <property type="entry name" value="ISOVALERYL-COA DEHYDROGENASE, MITOCHONDRIAL-RELATED"/>
    <property type="match status" value="1"/>
</dbReference>
<dbReference type="Proteomes" id="UP000326907">
    <property type="component" value="Unassembled WGS sequence"/>
</dbReference>
<evidence type="ECO:0000313" key="10">
    <source>
        <dbReference type="Proteomes" id="UP000326907"/>
    </source>
</evidence>
<dbReference type="InterPro" id="IPR036250">
    <property type="entry name" value="AcylCo_DH-like_C"/>
</dbReference>
<feature type="domain" description="Acyl-CoA dehydrogenase/oxidase N-terminal" evidence="8">
    <location>
        <begin position="20"/>
        <end position="123"/>
    </location>
</feature>
<proteinExistence type="inferred from homology"/>
<evidence type="ECO:0000256" key="1">
    <source>
        <dbReference type="ARBA" id="ARBA00001974"/>
    </source>
</evidence>
<reference evidence="9 10" key="1">
    <citation type="submission" date="2019-09" db="EMBL/GenBank/DDBJ databases">
        <authorList>
            <person name="Liu P."/>
        </authorList>
    </citation>
    <scope>NUCLEOTIDE SEQUENCE [LARGE SCALE GENOMIC DNA]</scope>
    <source>
        <strain evidence="9 10">TRM68085</strain>
    </source>
</reference>
<sequence length="403" mass="43267">MTYTHNPAAHPLLDSFEADFLNDVVAFAREEVAPGAAERDRIEKGQIDWDTVRKGHALGLLRMAIPRDFGGLGLSQLALALTLEELASADPGMALVFGATGLFQTPLLICENPRLQEKYLPAFLGPEPVLACNAVAEERNGTDLVLQQQAPYAQDMTIARRSGSEYLLTGTKRYITNAPVATYATVMANLDEAPGSTGLTCFVTELEQDGVTRGEIHDKVGYRTAPAGELILDNARVPEENVIGDERGGWDLNVAIGNLTRVTCAAVATGIARHALDRAVAWAGTRRQGGRLLFEHQMSARKLADMSARVSAARALYLDAVLKADTIIPTPAYEPAVAKLVADRAAIDNADAAMSLIGAAAFQREDGMDRVLRDAYGPRIYEGSPEALALVITGELFGVPEVR</sequence>
<dbReference type="RefSeq" id="WP_128847311.1">
    <property type="nucleotide sequence ID" value="NZ_JBMOST010000014.1"/>
</dbReference>
<dbReference type="SUPFAM" id="SSF47203">
    <property type="entry name" value="Acyl-CoA dehydrogenase C-terminal domain-like"/>
    <property type="match status" value="1"/>
</dbReference>
<dbReference type="InterPro" id="IPR013786">
    <property type="entry name" value="AcylCoA_DH/ox_N"/>
</dbReference>
<dbReference type="Gene3D" id="1.20.140.10">
    <property type="entry name" value="Butyryl-CoA Dehydrogenase, subunit A, domain 3"/>
    <property type="match status" value="1"/>
</dbReference>
<dbReference type="Gene3D" id="1.10.540.10">
    <property type="entry name" value="Acyl-CoA dehydrogenase/oxidase, N-terminal domain"/>
    <property type="match status" value="1"/>
</dbReference>
<dbReference type="PANTHER" id="PTHR43884">
    <property type="entry name" value="ACYL-COA DEHYDROGENASE"/>
    <property type="match status" value="1"/>
</dbReference>
<evidence type="ECO:0000259" key="6">
    <source>
        <dbReference type="Pfam" id="PF00441"/>
    </source>
</evidence>
<accession>A0A5N5EPW3</accession>
<keyword evidence="3 5" id="KW-0285">Flavoprotein</keyword>
<dbReference type="AlphaFoldDB" id="A0A5N5EPW3"/>
<dbReference type="Pfam" id="PF02771">
    <property type="entry name" value="Acyl-CoA_dh_N"/>
    <property type="match status" value="1"/>
</dbReference>
<evidence type="ECO:0000259" key="7">
    <source>
        <dbReference type="Pfam" id="PF02770"/>
    </source>
</evidence>
<evidence type="ECO:0000313" key="9">
    <source>
        <dbReference type="EMBL" id="KAB2591871.1"/>
    </source>
</evidence>
<comment type="similarity">
    <text evidence="2 5">Belongs to the acyl-CoA dehydrogenase family.</text>
</comment>
<organism evidence="9 10">
    <name type="scientific">Streptomyces arboris</name>
    <dbReference type="NCBI Taxonomy" id="2600619"/>
    <lineage>
        <taxon>Bacteria</taxon>
        <taxon>Bacillati</taxon>
        <taxon>Actinomycetota</taxon>
        <taxon>Actinomycetes</taxon>
        <taxon>Kitasatosporales</taxon>
        <taxon>Streptomycetaceae</taxon>
        <taxon>Streptomyces</taxon>
    </lineage>
</organism>
<feature type="domain" description="Acyl-CoA dehydrogenase/oxidase C-terminal" evidence="6">
    <location>
        <begin position="249"/>
        <end position="393"/>
    </location>
</feature>
<dbReference type="InterPro" id="IPR006091">
    <property type="entry name" value="Acyl-CoA_Oxase/DH_mid-dom"/>
</dbReference>
<dbReference type="GO" id="GO:0050660">
    <property type="term" value="F:flavin adenine dinucleotide binding"/>
    <property type="evidence" value="ECO:0007669"/>
    <property type="project" value="InterPro"/>
</dbReference>
<dbReference type="GO" id="GO:0003995">
    <property type="term" value="F:acyl-CoA dehydrogenase activity"/>
    <property type="evidence" value="ECO:0007669"/>
    <property type="project" value="TreeGrafter"/>
</dbReference>
<feature type="domain" description="Acyl-CoA oxidase/dehydrogenase middle" evidence="7">
    <location>
        <begin position="132"/>
        <end position="234"/>
    </location>
</feature>
<dbReference type="PIRSF" id="PIRSF016578">
    <property type="entry name" value="HsaA"/>
    <property type="match status" value="1"/>
</dbReference>
<dbReference type="Pfam" id="PF00441">
    <property type="entry name" value="Acyl-CoA_dh_1"/>
    <property type="match status" value="1"/>
</dbReference>
<dbReference type="InterPro" id="IPR037069">
    <property type="entry name" value="AcylCoA_DH/ox_N_sf"/>
</dbReference>
<comment type="cofactor">
    <cofactor evidence="1 5">
        <name>FAD</name>
        <dbReference type="ChEBI" id="CHEBI:57692"/>
    </cofactor>
</comment>
<protein>
    <submittedName>
        <fullName evidence="9">Acyl-CoA dehydrogenase</fullName>
    </submittedName>
</protein>
<dbReference type="InterPro" id="IPR046373">
    <property type="entry name" value="Acyl-CoA_Oxase/DH_mid-dom_sf"/>
</dbReference>
<dbReference type="Gene3D" id="2.40.110.10">
    <property type="entry name" value="Butyryl-CoA Dehydrogenase, subunit A, domain 2"/>
    <property type="match status" value="1"/>
</dbReference>
<dbReference type="InterPro" id="IPR009100">
    <property type="entry name" value="AcylCoA_DH/oxidase_NM_dom_sf"/>
</dbReference>
<comment type="caution">
    <text evidence="9">The sequence shown here is derived from an EMBL/GenBank/DDBJ whole genome shotgun (WGS) entry which is preliminary data.</text>
</comment>
<keyword evidence="10" id="KW-1185">Reference proteome</keyword>
<evidence type="ECO:0000256" key="4">
    <source>
        <dbReference type="ARBA" id="ARBA00022827"/>
    </source>
</evidence>
<dbReference type="Pfam" id="PF02770">
    <property type="entry name" value="Acyl-CoA_dh_M"/>
    <property type="match status" value="1"/>
</dbReference>
<dbReference type="SUPFAM" id="SSF56645">
    <property type="entry name" value="Acyl-CoA dehydrogenase NM domain-like"/>
    <property type="match status" value="1"/>
</dbReference>
<dbReference type="InterPro" id="IPR009075">
    <property type="entry name" value="AcylCo_DH/oxidase_C"/>
</dbReference>
<keyword evidence="4 5" id="KW-0274">FAD</keyword>
<gene>
    <name evidence="9" type="ORF">F5983_13635</name>
</gene>
<evidence type="ECO:0000256" key="5">
    <source>
        <dbReference type="RuleBase" id="RU362125"/>
    </source>
</evidence>
<keyword evidence="5" id="KW-0560">Oxidoreductase</keyword>
<evidence type="ECO:0000256" key="2">
    <source>
        <dbReference type="ARBA" id="ARBA00009347"/>
    </source>
</evidence>